<reference evidence="2 3" key="1">
    <citation type="submission" date="2022-04" db="EMBL/GenBank/DDBJ databases">
        <title>Halobacillus sp. isolated from saltern.</title>
        <authorList>
            <person name="Won M."/>
            <person name="Lee C.-M."/>
            <person name="Woen H.-Y."/>
            <person name="Kwon S.-W."/>
        </authorList>
    </citation>
    <scope>NUCLEOTIDE SEQUENCE [LARGE SCALE GENOMIC DNA]</scope>
    <source>
        <strain evidence="2 3">SSBR10-3</strain>
    </source>
</reference>
<keyword evidence="1" id="KW-1133">Transmembrane helix</keyword>
<dbReference type="InterPro" id="IPR018710">
    <property type="entry name" value="DUF2232"/>
</dbReference>
<dbReference type="PANTHER" id="PTHR41324">
    <property type="entry name" value="MEMBRANE PROTEIN-RELATED"/>
    <property type="match status" value="1"/>
</dbReference>
<evidence type="ECO:0000256" key="1">
    <source>
        <dbReference type="SAM" id="Phobius"/>
    </source>
</evidence>
<feature type="transmembrane region" description="Helical" evidence="1">
    <location>
        <begin position="12"/>
        <end position="44"/>
    </location>
</feature>
<keyword evidence="1" id="KW-0812">Transmembrane</keyword>
<evidence type="ECO:0000313" key="2">
    <source>
        <dbReference type="EMBL" id="UOQ44782.1"/>
    </source>
</evidence>
<accession>A0ABY4EJY6</accession>
<dbReference type="EMBL" id="CP095073">
    <property type="protein sequence ID" value="UOQ44782.1"/>
    <property type="molecule type" value="Genomic_DNA"/>
</dbReference>
<dbReference type="Gene3D" id="1.10.1760.20">
    <property type="match status" value="1"/>
</dbReference>
<feature type="transmembrane region" description="Helical" evidence="1">
    <location>
        <begin position="215"/>
        <end position="233"/>
    </location>
</feature>
<keyword evidence="3" id="KW-1185">Reference proteome</keyword>
<feature type="transmembrane region" description="Helical" evidence="1">
    <location>
        <begin position="56"/>
        <end position="89"/>
    </location>
</feature>
<feature type="transmembrane region" description="Helical" evidence="1">
    <location>
        <begin position="239"/>
        <end position="266"/>
    </location>
</feature>
<dbReference type="Pfam" id="PF09991">
    <property type="entry name" value="DUF2232"/>
    <property type="match status" value="1"/>
</dbReference>
<dbReference type="RefSeq" id="WP_244711010.1">
    <property type="nucleotide sequence ID" value="NZ_CP095073.1"/>
</dbReference>
<sequence length="315" mass="35562">MKDTRRITEGALMTGIYLLLLLVIIFIPGIIGAILMFVLPVPFIYYSYRHGFKAGILVFIVSTLVSIIFGLAFSLPTTLLAGVGGLFVGGSMHKKRSSYETLAMGSVGFIIGFVAVYFISQTFFGVNWADQINEMIEQSISMSEKMLSDIGGSGDAEERLEQFREQLSTLPDLIPSMFAIAGILFAFISQWASYKLINRVEKKDLHFPAFRDFKLPTSLLWYYFFSFMLQYFIEQDQGVLYLAAINVNAITGLLILLQGFSFIFFYAHKKKLSKAIPILSIVITLFIPTILMYFVRILGIIDIGFSLRNRVKEKE</sequence>
<feature type="transmembrane region" description="Helical" evidence="1">
    <location>
        <begin position="278"/>
        <end position="301"/>
    </location>
</feature>
<evidence type="ECO:0000313" key="3">
    <source>
        <dbReference type="Proteomes" id="UP000831787"/>
    </source>
</evidence>
<keyword evidence="1" id="KW-0472">Membrane</keyword>
<dbReference type="Proteomes" id="UP000831787">
    <property type="component" value="Chromosome"/>
</dbReference>
<dbReference type="PANTHER" id="PTHR41324:SF1">
    <property type="entry name" value="DUF2232 DOMAIN-CONTAINING PROTEIN"/>
    <property type="match status" value="1"/>
</dbReference>
<protein>
    <submittedName>
        <fullName evidence="2">YybS family protein</fullName>
    </submittedName>
</protein>
<name>A0ABY4EJY6_9BACI</name>
<feature type="transmembrane region" description="Helical" evidence="1">
    <location>
        <begin position="101"/>
        <end position="120"/>
    </location>
</feature>
<feature type="transmembrane region" description="Helical" evidence="1">
    <location>
        <begin position="173"/>
        <end position="194"/>
    </location>
</feature>
<gene>
    <name evidence="2" type="ORF">MUN89_02145</name>
</gene>
<organism evidence="2 3">
    <name type="scientific">Halobacillus salinarum</name>
    <dbReference type="NCBI Taxonomy" id="2932257"/>
    <lineage>
        <taxon>Bacteria</taxon>
        <taxon>Bacillati</taxon>
        <taxon>Bacillota</taxon>
        <taxon>Bacilli</taxon>
        <taxon>Bacillales</taxon>
        <taxon>Bacillaceae</taxon>
        <taxon>Halobacillus</taxon>
    </lineage>
</organism>
<proteinExistence type="predicted"/>